<dbReference type="InterPro" id="IPR029058">
    <property type="entry name" value="AB_hydrolase_fold"/>
</dbReference>
<accession>A0ABR7SM48</accession>
<reference evidence="2 3" key="1">
    <citation type="submission" date="2020-08" db="EMBL/GenBank/DDBJ databases">
        <title>Genemic of Streptomyces polyaspartic.</title>
        <authorList>
            <person name="Liu W."/>
        </authorList>
    </citation>
    <scope>NUCLEOTIDE SEQUENCE [LARGE SCALE GENOMIC DNA]</scope>
    <source>
        <strain evidence="2 3">TRM66268-LWL</strain>
    </source>
</reference>
<comment type="caution">
    <text evidence="2">The sequence shown here is derived from an EMBL/GenBank/DDBJ whole genome shotgun (WGS) entry which is preliminary data.</text>
</comment>
<feature type="domain" description="Dienelactone hydrolase" evidence="1">
    <location>
        <begin position="13"/>
        <end position="237"/>
    </location>
</feature>
<evidence type="ECO:0000313" key="2">
    <source>
        <dbReference type="EMBL" id="MBC9715914.1"/>
    </source>
</evidence>
<dbReference type="PANTHER" id="PTHR46623">
    <property type="entry name" value="CARBOXYMETHYLENEBUTENOLIDASE-RELATED"/>
    <property type="match status" value="1"/>
</dbReference>
<gene>
    <name evidence="2" type="ORF">H9Y04_25570</name>
</gene>
<dbReference type="Proteomes" id="UP000642284">
    <property type="component" value="Unassembled WGS sequence"/>
</dbReference>
<dbReference type="RefSeq" id="WP_187816353.1">
    <property type="nucleotide sequence ID" value="NZ_JACTVJ010000012.1"/>
</dbReference>
<keyword evidence="2" id="KW-0378">Hydrolase</keyword>
<dbReference type="Pfam" id="PF01738">
    <property type="entry name" value="DLH"/>
    <property type="match status" value="1"/>
</dbReference>
<dbReference type="InterPro" id="IPR002925">
    <property type="entry name" value="Dienelactn_hydro"/>
</dbReference>
<name>A0ABR7SM48_9ACTN</name>
<dbReference type="GO" id="GO:0016787">
    <property type="term" value="F:hydrolase activity"/>
    <property type="evidence" value="ECO:0007669"/>
    <property type="project" value="UniProtKB-KW"/>
</dbReference>
<sequence length="240" mass="25474">MTLVTVPTPRGSMPTYLAAPTGPGPWPGVVVLHDFGGMSQDTRDQADWLAGEGFVAAAPDQYWWGGMLRCLRTVVRDLDAGQGRTFDDIEAARSWLADQDACSGRIGVIGFCMGGGYALALAPGRGFAASSSNYGGCPKDAERLLADACPIVASYGGKDRSPMGYRAAGRLERALTANGVEHDIKVYSGAGHGFLNNHPPSDMTPLTMMLSKISGTRFHEPSARDAKRRIAAFFHAHLGS</sequence>
<dbReference type="InterPro" id="IPR051049">
    <property type="entry name" value="Dienelactone_hydrolase-like"/>
</dbReference>
<protein>
    <submittedName>
        <fullName evidence="2">Dienelactone hydrolase family protein</fullName>
    </submittedName>
</protein>
<dbReference type="SUPFAM" id="SSF53474">
    <property type="entry name" value="alpha/beta-Hydrolases"/>
    <property type="match status" value="1"/>
</dbReference>
<dbReference type="PANTHER" id="PTHR46623:SF6">
    <property type="entry name" value="ALPHA_BETA-HYDROLASES SUPERFAMILY PROTEIN"/>
    <property type="match status" value="1"/>
</dbReference>
<evidence type="ECO:0000259" key="1">
    <source>
        <dbReference type="Pfam" id="PF01738"/>
    </source>
</evidence>
<dbReference type="Gene3D" id="3.40.50.1820">
    <property type="entry name" value="alpha/beta hydrolase"/>
    <property type="match status" value="1"/>
</dbReference>
<dbReference type="EMBL" id="JACTVJ010000012">
    <property type="protein sequence ID" value="MBC9715914.1"/>
    <property type="molecule type" value="Genomic_DNA"/>
</dbReference>
<evidence type="ECO:0000313" key="3">
    <source>
        <dbReference type="Proteomes" id="UP000642284"/>
    </source>
</evidence>
<proteinExistence type="predicted"/>
<organism evidence="2 3">
    <name type="scientific">Streptomyces polyasparticus</name>
    <dbReference type="NCBI Taxonomy" id="2767826"/>
    <lineage>
        <taxon>Bacteria</taxon>
        <taxon>Bacillati</taxon>
        <taxon>Actinomycetota</taxon>
        <taxon>Actinomycetes</taxon>
        <taxon>Kitasatosporales</taxon>
        <taxon>Streptomycetaceae</taxon>
        <taxon>Streptomyces</taxon>
    </lineage>
</organism>
<keyword evidence="3" id="KW-1185">Reference proteome</keyword>